<accession>A0A0A1WCX3</accession>
<feature type="transmembrane region" description="Helical" evidence="2">
    <location>
        <begin position="6"/>
        <end position="27"/>
    </location>
</feature>
<dbReference type="RefSeq" id="WP_157013794.1">
    <property type="nucleotide sequence ID" value="NZ_BBPI01000099.1"/>
</dbReference>
<keyword evidence="4" id="KW-1185">Reference proteome</keyword>
<keyword evidence="2" id="KW-0472">Membrane</keyword>
<feature type="transmembrane region" description="Helical" evidence="2">
    <location>
        <begin position="34"/>
        <end position="52"/>
    </location>
</feature>
<reference evidence="3 4" key="1">
    <citation type="submission" date="2014-11" db="EMBL/GenBank/DDBJ databases">
        <title>Whole genome shotgun sequence of Sphingomonas parapaucimobilis NBRC 15100.</title>
        <authorList>
            <person name="Katano-Makiyama Y."/>
            <person name="Hosoyama A."/>
            <person name="Hashimoto M."/>
            <person name="Hosoyama Y."/>
            <person name="Noguchi M."/>
            <person name="Numata M."/>
            <person name="Tsuchikane K."/>
            <person name="Hirakata S."/>
            <person name="Uohara A."/>
            <person name="Shimodaira J."/>
            <person name="Ohji S."/>
            <person name="Ichikawa N."/>
            <person name="Kimura A."/>
            <person name="Yamazoe A."/>
            <person name="Fujita N."/>
        </authorList>
    </citation>
    <scope>NUCLEOTIDE SEQUENCE [LARGE SCALE GENOMIC DNA]</scope>
    <source>
        <strain evidence="3 4">NBRC 15100</strain>
    </source>
</reference>
<sequence>MLIPILRAIAISTLLVVIGAASFNFALSGGLDTLICTILSLLAILMLLVMGSNLNSLSLSNGGCRRSYRSARRKSVNANAEDRG</sequence>
<feature type="compositionally biased region" description="Basic residues" evidence="1">
    <location>
        <begin position="66"/>
        <end position="75"/>
    </location>
</feature>
<proteinExistence type="predicted"/>
<keyword evidence="2" id="KW-0812">Transmembrane</keyword>
<organism evidence="3 4">
    <name type="scientific">Sphingomonas parapaucimobilis NBRC 15100</name>
    <dbReference type="NCBI Taxonomy" id="1219049"/>
    <lineage>
        <taxon>Bacteria</taxon>
        <taxon>Pseudomonadati</taxon>
        <taxon>Pseudomonadota</taxon>
        <taxon>Alphaproteobacteria</taxon>
        <taxon>Sphingomonadales</taxon>
        <taxon>Sphingomonadaceae</taxon>
        <taxon>Sphingomonas</taxon>
    </lineage>
</organism>
<gene>
    <name evidence="3" type="ORF">SP5_099_00410</name>
</gene>
<evidence type="ECO:0000256" key="1">
    <source>
        <dbReference type="SAM" id="MobiDB-lite"/>
    </source>
</evidence>
<dbReference type="Proteomes" id="UP000032305">
    <property type="component" value="Unassembled WGS sequence"/>
</dbReference>
<evidence type="ECO:0000256" key="2">
    <source>
        <dbReference type="SAM" id="Phobius"/>
    </source>
</evidence>
<feature type="region of interest" description="Disordered" evidence="1">
    <location>
        <begin position="59"/>
        <end position="84"/>
    </location>
</feature>
<protein>
    <submittedName>
        <fullName evidence="3">Uncharacterized protein</fullName>
    </submittedName>
</protein>
<keyword evidence="2" id="KW-1133">Transmembrane helix</keyword>
<evidence type="ECO:0000313" key="3">
    <source>
        <dbReference type="EMBL" id="GAM02826.1"/>
    </source>
</evidence>
<comment type="caution">
    <text evidence="3">The sequence shown here is derived from an EMBL/GenBank/DDBJ whole genome shotgun (WGS) entry which is preliminary data.</text>
</comment>
<dbReference type="AlphaFoldDB" id="A0A0A1WCX3"/>
<evidence type="ECO:0000313" key="4">
    <source>
        <dbReference type="Proteomes" id="UP000032305"/>
    </source>
</evidence>
<name>A0A0A1WCX3_9SPHN</name>
<dbReference type="EMBL" id="BBPI01000099">
    <property type="protein sequence ID" value="GAM02826.1"/>
    <property type="molecule type" value="Genomic_DNA"/>
</dbReference>